<name>A0A1F6TJ66_9PROT</name>
<dbReference type="SMART" id="SM00490">
    <property type="entry name" value="HELICc"/>
    <property type="match status" value="1"/>
</dbReference>
<evidence type="ECO:0000256" key="2">
    <source>
        <dbReference type="ARBA" id="ARBA00022801"/>
    </source>
</evidence>
<protein>
    <submittedName>
        <fullName evidence="8">ATP-dependent helicase HrpB</fullName>
    </submittedName>
</protein>
<reference evidence="8 9" key="1">
    <citation type="journal article" date="2016" name="Nat. Commun.">
        <title>Thousands of microbial genomes shed light on interconnected biogeochemical processes in an aquifer system.</title>
        <authorList>
            <person name="Anantharaman K."/>
            <person name="Brown C.T."/>
            <person name="Hug L.A."/>
            <person name="Sharon I."/>
            <person name="Castelle C.J."/>
            <person name="Probst A.J."/>
            <person name="Thomas B.C."/>
            <person name="Singh A."/>
            <person name="Wilkins M.J."/>
            <person name="Karaoz U."/>
            <person name="Brodie E.L."/>
            <person name="Williams K.H."/>
            <person name="Hubbard S.S."/>
            <person name="Banfield J.F."/>
        </authorList>
    </citation>
    <scope>NUCLEOTIDE SEQUENCE [LARGE SCALE GENOMIC DNA]</scope>
</reference>
<dbReference type="EMBL" id="MFSY01000092">
    <property type="protein sequence ID" value="OGI45162.1"/>
    <property type="molecule type" value="Genomic_DNA"/>
</dbReference>
<dbReference type="Pfam" id="PF00270">
    <property type="entry name" value="DEAD"/>
    <property type="match status" value="1"/>
</dbReference>
<dbReference type="PIRSF" id="PIRSF005496">
    <property type="entry name" value="ATP_hel_hrpB"/>
    <property type="match status" value="1"/>
</dbReference>
<dbReference type="InterPro" id="IPR001650">
    <property type="entry name" value="Helicase_C-like"/>
</dbReference>
<evidence type="ECO:0000259" key="6">
    <source>
        <dbReference type="PROSITE" id="PS51192"/>
    </source>
</evidence>
<dbReference type="PANTHER" id="PTHR43519:SF1">
    <property type="entry name" value="ATP-DEPENDENT RNA HELICASE HRPB"/>
    <property type="match status" value="1"/>
</dbReference>
<dbReference type="Pfam" id="PF00271">
    <property type="entry name" value="Helicase_C"/>
    <property type="match status" value="1"/>
</dbReference>
<dbReference type="Gene3D" id="1.20.120.1080">
    <property type="match status" value="1"/>
</dbReference>
<keyword evidence="3 8" id="KW-0347">Helicase</keyword>
<dbReference type="InterPro" id="IPR010225">
    <property type="entry name" value="HrpB"/>
</dbReference>
<keyword evidence="4" id="KW-0067">ATP-binding</keyword>
<evidence type="ECO:0000256" key="5">
    <source>
        <dbReference type="SAM" id="MobiDB-lite"/>
    </source>
</evidence>
<dbReference type="CDD" id="cd18791">
    <property type="entry name" value="SF2_C_RHA"/>
    <property type="match status" value="1"/>
</dbReference>
<dbReference type="InterPro" id="IPR011545">
    <property type="entry name" value="DEAD/DEAH_box_helicase_dom"/>
</dbReference>
<dbReference type="Pfam" id="PF24473">
    <property type="entry name" value="CON_HrpB"/>
    <property type="match status" value="1"/>
</dbReference>
<evidence type="ECO:0000313" key="8">
    <source>
        <dbReference type="EMBL" id="OGI45162.1"/>
    </source>
</evidence>
<dbReference type="InterPro" id="IPR056329">
    <property type="entry name" value="CON_HrpB"/>
</dbReference>
<dbReference type="CDD" id="cd17990">
    <property type="entry name" value="DEXHc_HrpB"/>
    <property type="match status" value="1"/>
</dbReference>
<dbReference type="InterPro" id="IPR048333">
    <property type="entry name" value="HA2_WH"/>
</dbReference>
<evidence type="ECO:0000313" key="9">
    <source>
        <dbReference type="Proteomes" id="UP000179360"/>
    </source>
</evidence>
<dbReference type="AlphaFoldDB" id="A0A1F6TJ66"/>
<dbReference type="GO" id="GO:0005524">
    <property type="term" value="F:ATP binding"/>
    <property type="evidence" value="ECO:0007669"/>
    <property type="project" value="UniProtKB-KW"/>
</dbReference>
<proteinExistence type="predicted"/>
<dbReference type="Proteomes" id="UP000179360">
    <property type="component" value="Unassembled WGS sequence"/>
</dbReference>
<dbReference type="Pfam" id="PF04408">
    <property type="entry name" value="WHD_HA2"/>
    <property type="match status" value="1"/>
</dbReference>
<sequence>MSGLPIEEILPELRTTLAARRAAVLQAPPGAGKTTIVPLALLDEPWLAGRTILILEPRRLAARAAAARMAQLLGGSVGETVGYRIRFDSKVSARTRIEVLTEGILTRRIQTDPELKSVGLVIFDEFHERHLHADLALALTLDCQNALREDLKILVMSATLDGAAVSKLLGNAPLVVSRGRSFPVELEYLPRDPEGPLPQVVADAVLRALGEHEGDVLAFLPGAREIRRAQELLAERLRGSVDLFPLYGDLPWEAQDRALQPSTRRKVVLATPIAETSLTIEGVRVVVDSGYARAPQFDPKSGLTRLTTTRIARASSEQRAGRAGRLAPGVCYRLWSETTQRGLIPQAIPEIRSADLAPLALELAAWGARDASSLSWLDPPPEAAFNQARALLTELDALDTEGRITEAGRAMARLPLHPRLAHMLHAADRMGLGAVACDIAALLSERDILAGEARRTADFAQRLDALRAFRQHGRQGAQSLSADANACVRVTQAAQQFQRLLSSPRAVKTEDLDQAGLLLALAYPDRVALARAPGDVRYLLASGRGARLHESEMRLRAPCVVAASLDAGETEGLVYLAARLDIGALREYLPAHIRTEDVVRWDEQQQAVLARREERFGALVLDSKPLRDADPEKMRAAMLEGVRRLGLEALPWTRAAREWQARVLSLRHWLPDEDWPDVSDAALMATLADWIGPYLDGVTRREHLARLDLPAALQAQLDWERGKRLEEGAPTHLTVPSGSRLQLEYKPGESPVLRVKLQEMFGCADTPRVAFGRVPVTLHLLSPAQRPIQVTQDLRGFWERTYAEVRKELKGRYPKHPWPDDPWKAVPTRRALRSRKSE</sequence>
<dbReference type="Pfam" id="PF08482">
    <property type="entry name" value="HrpB_C"/>
    <property type="match status" value="1"/>
</dbReference>
<evidence type="ECO:0000256" key="3">
    <source>
        <dbReference type="ARBA" id="ARBA00022806"/>
    </source>
</evidence>
<evidence type="ECO:0000256" key="4">
    <source>
        <dbReference type="ARBA" id="ARBA00022840"/>
    </source>
</evidence>
<organism evidence="8 9">
    <name type="scientific">Candidatus Muproteobacteria bacterium RIFCSPHIGHO2_01_FULL_65_16</name>
    <dbReference type="NCBI Taxonomy" id="1817764"/>
    <lineage>
        <taxon>Bacteria</taxon>
        <taxon>Pseudomonadati</taxon>
        <taxon>Pseudomonadota</taxon>
        <taxon>Candidatus Muproteobacteria</taxon>
    </lineage>
</organism>
<dbReference type="SMART" id="SM00487">
    <property type="entry name" value="DEXDc"/>
    <property type="match status" value="1"/>
</dbReference>
<feature type="domain" description="Helicase ATP-binding" evidence="6">
    <location>
        <begin position="14"/>
        <end position="178"/>
    </location>
</feature>
<dbReference type="STRING" id="1817764.A2637_00535"/>
<dbReference type="PROSITE" id="PS51192">
    <property type="entry name" value="HELICASE_ATP_BIND_1"/>
    <property type="match status" value="1"/>
</dbReference>
<dbReference type="InterPro" id="IPR013689">
    <property type="entry name" value="RNA_helicase_ATP-dep_HrpB_C"/>
</dbReference>
<dbReference type="PROSITE" id="PS51194">
    <property type="entry name" value="HELICASE_CTER"/>
    <property type="match status" value="1"/>
</dbReference>
<dbReference type="SMART" id="SM00847">
    <property type="entry name" value="HA2"/>
    <property type="match status" value="1"/>
</dbReference>
<gene>
    <name evidence="8" type="ORF">A2637_00535</name>
</gene>
<dbReference type="GO" id="GO:0016787">
    <property type="term" value="F:hydrolase activity"/>
    <property type="evidence" value="ECO:0007669"/>
    <property type="project" value="UniProtKB-KW"/>
</dbReference>
<feature type="domain" description="Helicase C-terminal" evidence="7">
    <location>
        <begin position="201"/>
        <end position="367"/>
    </location>
</feature>
<dbReference type="InterPro" id="IPR049614">
    <property type="entry name" value="HrpB_DEXH"/>
</dbReference>
<dbReference type="FunFam" id="3.40.50.300:FF:002125">
    <property type="entry name" value="ATP-dependent helicase HrpB"/>
    <property type="match status" value="1"/>
</dbReference>
<accession>A0A1F6TJ66</accession>
<comment type="caution">
    <text evidence="8">The sequence shown here is derived from an EMBL/GenBank/DDBJ whole genome shotgun (WGS) entry which is preliminary data.</text>
</comment>
<evidence type="ECO:0000256" key="1">
    <source>
        <dbReference type="ARBA" id="ARBA00022741"/>
    </source>
</evidence>
<feature type="region of interest" description="Disordered" evidence="5">
    <location>
        <begin position="816"/>
        <end position="838"/>
    </location>
</feature>
<dbReference type="NCBIfam" id="TIGR01970">
    <property type="entry name" value="DEAH_box_HrpB"/>
    <property type="match status" value="1"/>
</dbReference>
<dbReference type="Gene3D" id="3.40.50.300">
    <property type="entry name" value="P-loop containing nucleotide triphosphate hydrolases"/>
    <property type="match status" value="2"/>
</dbReference>
<keyword evidence="2" id="KW-0378">Hydrolase</keyword>
<dbReference type="InterPro" id="IPR027417">
    <property type="entry name" value="P-loop_NTPase"/>
</dbReference>
<dbReference type="InterPro" id="IPR007502">
    <property type="entry name" value="Helicase-assoc_dom"/>
</dbReference>
<dbReference type="SUPFAM" id="SSF52540">
    <property type="entry name" value="P-loop containing nucleoside triphosphate hydrolases"/>
    <property type="match status" value="1"/>
</dbReference>
<evidence type="ECO:0000259" key="7">
    <source>
        <dbReference type="PROSITE" id="PS51194"/>
    </source>
</evidence>
<dbReference type="PANTHER" id="PTHR43519">
    <property type="entry name" value="ATP-DEPENDENT RNA HELICASE HRPB"/>
    <property type="match status" value="1"/>
</dbReference>
<keyword evidence="1" id="KW-0547">Nucleotide-binding</keyword>
<dbReference type="InterPro" id="IPR014001">
    <property type="entry name" value="Helicase_ATP-bd"/>
</dbReference>
<dbReference type="GO" id="GO:0003676">
    <property type="term" value="F:nucleic acid binding"/>
    <property type="evidence" value="ECO:0007669"/>
    <property type="project" value="InterPro"/>
</dbReference>
<dbReference type="GO" id="GO:0004386">
    <property type="term" value="F:helicase activity"/>
    <property type="evidence" value="ECO:0007669"/>
    <property type="project" value="UniProtKB-KW"/>
</dbReference>